<keyword evidence="7" id="KW-1185">Reference proteome</keyword>
<keyword evidence="3" id="KW-0539">Nucleus</keyword>
<keyword evidence="1" id="KW-0805">Transcription regulation</keyword>
<sequence length="572" mass="65439">MAQRVSLSSATCKISKSRSKKTQQSNFEQEARRSSSSTNEESPALRSLKIPQSNVQACSPQPIVLDSASISQGPHMTLHVDVSYTYPMDFWVWEIDRLLLPPTLQNGSSKGALGPIIPQRTFQTQFPKCSLEDYEHLLDKGALQMLPGGLQIQLLRAYVKYVHPLLPVLDIHTFLTRIILEDEARFESPFLYQAVMMAGAAFVQDGDVISAGYSSRKNLRRCLFDRANIQALLVMTLWFEENTTRKYPFYWLDLAYTLAEQIGLPASPFLDDQTLRQKIWWCLYARDRIISLAFQQPLRIESNYLQMPMLEFIGHCYEPYDPRVLGALGATSEILSLENQEKITVLFKEEVKLTHYIGIMLECLYYDTWATSFLQPSEHNVYCLTPRESSSPALVDACEECFKAWRRDLPKQVHYEAPSSSRPESLDMVLVVHRAFLHLFYFTAMSALYRAERRQNKHLSSTRVEEMRELAAQVERMLMELHEVDLISYLPTTSVAVLLSVLEDTLPDLKVSDSTVRLQAMSNLYACEEAAWQLLQSYPAAERVLSQAQRARSSLLGLLEVDLDELYGRIQN</sequence>
<feature type="region of interest" description="Disordered" evidence="4">
    <location>
        <begin position="1"/>
        <end position="51"/>
    </location>
</feature>
<reference evidence="6" key="1">
    <citation type="journal article" date="2019" name="Beilstein J. Org. Chem.">
        <title>Nanangenines: drimane sesquiterpenoids as the dominant metabolite cohort of a novel Australian fungus, Aspergillus nanangensis.</title>
        <authorList>
            <person name="Lacey H.J."/>
            <person name="Gilchrist C.L.M."/>
            <person name="Crombie A."/>
            <person name="Kalaitzis J.A."/>
            <person name="Vuong D."/>
            <person name="Rutledge P.J."/>
            <person name="Turner P."/>
            <person name="Pitt J.I."/>
            <person name="Lacey E."/>
            <person name="Chooi Y.H."/>
            <person name="Piggott A.M."/>
        </authorList>
    </citation>
    <scope>NUCLEOTIDE SEQUENCE</scope>
    <source>
        <strain evidence="6">MST-FP2251</strain>
    </source>
</reference>
<proteinExistence type="predicted"/>
<dbReference type="InterPro" id="IPR052761">
    <property type="entry name" value="Fungal_Detox/Toxin_TFs"/>
</dbReference>
<dbReference type="CDD" id="cd12148">
    <property type="entry name" value="fungal_TF_MHR"/>
    <property type="match status" value="1"/>
</dbReference>
<evidence type="ECO:0000256" key="1">
    <source>
        <dbReference type="ARBA" id="ARBA00023015"/>
    </source>
</evidence>
<accession>A0AAD4CBK5</accession>
<comment type="caution">
    <text evidence="6">The sequence shown here is derived from an EMBL/GenBank/DDBJ whole genome shotgun (WGS) entry which is preliminary data.</text>
</comment>
<feature type="compositionally biased region" description="Polar residues" evidence="4">
    <location>
        <begin position="22"/>
        <end position="41"/>
    </location>
</feature>
<dbReference type="AlphaFoldDB" id="A0AAD4CBK5"/>
<dbReference type="PANTHER" id="PTHR47425">
    <property type="entry name" value="FARB-RELATED"/>
    <property type="match status" value="1"/>
</dbReference>
<organism evidence="6 7">
    <name type="scientific">Aspergillus nanangensis</name>
    <dbReference type="NCBI Taxonomy" id="2582783"/>
    <lineage>
        <taxon>Eukaryota</taxon>
        <taxon>Fungi</taxon>
        <taxon>Dikarya</taxon>
        <taxon>Ascomycota</taxon>
        <taxon>Pezizomycotina</taxon>
        <taxon>Eurotiomycetes</taxon>
        <taxon>Eurotiomycetidae</taxon>
        <taxon>Eurotiales</taxon>
        <taxon>Aspergillaceae</taxon>
        <taxon>Aspergillus</taxon>
        <taxon>Aspergillus subgen. Circumdati</taxon>
    </lineage>
</organism>
<dbReference type="GO" id="GO:0008270">
    <property type="term" value="F:zinc ion binding"/>
    <property type="evidence" value="ECO:0007669"/>
    <property type="project" value="InterPro"/>
</dbReference>
<evidence type="ECO:0000259" key="5">
    <source>
        <dbReference type="Pfam" id="PF04082"/>
    </source>
</evidence>
<dbReference type="GO" id="GO:0006351">
    <property type="term" value="P:DNA-templated transcription"/>
    <property type="evidence" value="ECO:0007669"/>
    <property type="project" value="InterPro"/>
</dbReference>
<dbReference type="Proteomes" id="UP001194746">
    <property type="component" value="Unassembled WGS sequence"/>
</dbReference>
<dbReference type="PANTHER" id="PTHR47425:SF3">
    <property type="entry name" value="ZN(II)2CYS6 TRANSCRIPTION FACTOR (EUROFUNG)"/>
    <property type="match status" value="1"/>
</dbReference>
<evidence type="ECO:0000256" key="3">
    <source>
        <dbReference type="ARBA" id="ARBA00023242"/>
    </source>
</evidence>
<dbReference type="InterPro" id="IPR007219">
    <property type="entry name" value="XnlR_reg_dom"/>
</dbReference>
<feature type="domain" description="Xylanolytic transcriptional activator regulatory" evidence="5">
    <location>
        <begin position="156"/>
        <end position="371"/>
    </location>
</feature>
<name>A0AAD4CBK5_ASPNN</name>
<protein>
    <recommendedName>
        <fullName evidence="5">Xylanolytic transcriptional activator regulatory domain-containing protein</fullName>
    </recommendedName>
</protein>
<dbReference type="GO" id="GO:0003677">
    <property type="term" value="F:DNA binding"/>
    <property type="evidence" value="ECO:0007669"/>
    <property type="project" value="InterPro"/>
</dbReference>
<dbReference type="EMBL" id="VCAU01000175">
    <property type="protein sequence ID" value="KAF9883238.1"/>
    <property type="molecule type" value="Genomic_DNA"/>
</dbReference>
<keyword evidence="2" id="KW-0804">Transcription</keyword>
<gene>
    <name evidence="6" type="ORF">FE257_003832</name>
</gene>
<evidence type="ECO:0000313" key="7">
    <source>
        <dbReference type="Proteomes" id="UP001194746"/>
    </source>
</evidence>
<reference evidence="6" key="2">
    <citation type="submission" date="2020-02" db="EMBL/GenBank/DDBJ databases">
        <authorList>
            <person name="Gilchrist C.L.M."/>
            <person name="Chooi Y.-H."/>
        </authorList>
    </citation>
    <scope>NUCLEOTIDE SEQUENCE</scope>
    <source>
        <strain evidence="6">MST-FP2251</strain>
    </source>
</reference>
<evidence type="ECO:0000256" key="2">
    <source>
        <dbReference type="ARBA" id="ARBA00023163"/>
    </source>
</evidence>
<evidence type="ECO:0000313" key="6">
    <source>
        <dbReference type="EMBL" id="KAF9883238.1"/>
    </source>
</evidence>
<evidence type="ECO:0000256" key="4">
    <source>
        <dbReference type="SAM" id="MobiDB-lite"/>
    </source>
</evidence>
<dbReference type="Pfam" id="PF04082">
    <property type="entry name" value="Fungal_trans"/>
    <property type="match status" value="1"/>
</dbReference>
<feature type="compositionally biased region" description="Polar residues" evidence="4">
    <location>
        <begin position="1"/>
        <end position="14"/>
    </location>
</feature>